<proteinExistence type="predicted"/>
<dbReference type="EMBL" id="GBRH01182787">
    <property type="protein sequence ID" value="JAE15109.1"/>
    <property type="molecule type" value="Transcribed_RNA"/>
</dbReference>
<accession>A0A0A9QD75</accession>
<reference evidence="1" key="1">
    <citation type="submission" date="2014-09" db="EMBL/GenBank/DDBJ databases">
        <authorList>
            <person name="Magalhaes I.L.F."/>
            <person name="Oliveira U."/>
            <person name="Santos F.R."/>
            <person name="Vidigal T.H.D.A."/>
            <person name="Brescovit A.D."/>
            <person name="Santos A.J."/>
        </authorList>
    </citation>
    <scope>NUCLEOTIDE SEQUENCE</scope>
    <source>
        <tissue evidence="1">Shoot tissue taken approximately 20 cm above the soil surface</tissue>
    </source>
</reference>
<name>A0A0A9QD75_ARUDO</name>
<evidence type="ECO:0000313" key="1">
    <source>
        <dbReference type="EMBL" id="JAE15109.1"/>
    </source>
</evidence>
<organism evidence="1">
    <name type="scientific">Arundo donax</name>
    <name type="common">Giant reed</name>
    <name type="synonym">Donax arundinaceus</name>
    <dbReference type="NCBI Taxonomy" id="35708"/>
    <lineage>
        <taxon>Eukaryota</taxon>
        <taxon>Viridiplantae</taxon>
        <taxon>Streptophyta</taxon>
        <taxon>Embryophyta</taxon>
        <taxon>Tracheophyta</taxon>
        <taxon>Spermatophyta</taxon>
        <taxon>Magnoliopsida</taxon>
        <taxon>Liliopsida</taxon>
        <taxon>Poales</taxon>
        <taxon>Poaceae</taxon>
        <taxon>PACMAD clade</taxon>
        <taxon>Arundinoideae</taxon>
        <taxon>Arundineae</taxon>
        <taxon>Arundo</taxon>
    </lineage>
</organism>
<protein>
    <submittedName>
        <fullName evidence="1">Uncharacterized protein</fullName>
    </submittedName>
</protein>
<reference evidence="1" key="2">
    <citation type="journal article" date="2015" name="Data Brief">
        <title>Shoot transcriptome of the giant reed, Arundo donax.</title>
        <authorList>
            <person name="Barrero R.A."/>
            <person name="Guerrero F.D."/>
            <person name="Moolhuijzen P."/>
            <person name="Goolsby J.A."/>
            <person name="Tidwell J."/>
            <person name="Bellgard S.E."/>
            <person name="Bellgard M.I."/>
        </authorList>
    </citation>
    <scope>NUCLEOTIDE SEQUENCE</scope>
    <source>
        <tissue evidence="1">Shoot tissue taken approximately 20 cm above the soil surface</tissue>
    </source>
</reference>
<dbReference type="AlphaFoldDB" id="A0A0A9QD75"/>
<sequence length="80" mass="8969">MHRNAYLCCEEASNAFVLVAAALNSNSSAVNFNLVVDSPMVIWQSARVSYLEWSYFIHIICLRSAYDVSLSSFAILFTVQ</sequence>